<accession>A0A853A7K2</accession>
<gene>
    <name evidence="3" type="ORF">FHU37_003461</name>
</gene>
<feature type="transmembrane region" description="Helical" evidence="2">
    <location>
        <begin position="192"/>
        <end position="215"/>
    </location>
</feature>
<evidence type="ECO:0000256" key="2">
    <source>
        <dbReference type="SAM" id="Phobius"/>
    </source>
</evidence>
<evidence type="ECO:0000313" key="4">
    <source>
        <dbReference type="Proteomes" id="UP000567795"/>
    </source>
</evidence>
<feature type="region of interest" description="Disordered" evidence="1">
    <location>
        <begin position="258"/>
        <end position="277"/>
    </location>
</feature>
<protein>
    <submittedName>
        <fullName evidence="3">Uncharacterized protein</fullName>
    </submittedName>
</protein>
<keyword evidence="4" id="KW-1185">Reference proteome</keyword>
<sequence length="330" mass="36667">MSLPASHPTSSYFSPPSDNPAWLPLPARSRVGLALRFVLQPAYLPFVWAWGLLRLWWAESDAKWRDAETARVLGPRRLARFWRRDALRQERAIAARLDRGGRAGRVQNAPGVWLRLDVSQYSTIGAAAAVRMAAERGWQLSDPHLQPQFGLWFRYAAPDVPPVPDGHGAWSARGPRSRWVVGLVGTGQAVGLVAYGLLLVVLLPYGAVLFLLEIVRGVSRRKRLRPAAWRTMWGGRGRRLTSHDTAWVRSELAGVLESGDSVGPERGAGSGTGRRPPVQYLSLDDSYYRQLGAAEALDLAYRRGWRLVPGLEREAPGWLYLERARSDAPG</sequence>
<dbReference type="Proteomes" id="UP000567795">
    <property type="component" value="Unassembled WGS sequence"/>
</dbReference>
<dbReference type="AlphaFoldDB" id="A0A853A7K2"/>
<comment type="caution">
    <text evidence="3">The sequence shown here is derived from an EMBL/GenBank/DDBJ whole genome shotgun (WGS) entry which is preliminary data.</text>
</comment>
<name>A0A853A7K2_9ACTN</name>
<keyword evidence="2" id="KW-1133">Transmembrane helix</keyword>
<evidence type="ECO:0000256" key="1">
    <source>
        <dbReference type="SAM" id="MobiDB-lite"/>
    </source>
</evidence>
<proteinExistence type="predicted"/>
<evidence type="ECO:0000313" key="3">
    <source>
        <dbReference type="EMBL" id="NYI06518.1"/>
    </source>
</evidence>
<reference evidence="3 4" key="1">
    <citation type="submission" date="2020-07" db="EMBL/GenBank/DDBJ databases">
        <title>Sequencing the genomes of 1000 actinobacteria strains.</title>
        <authorList>
            <person name="Klenk H.-P."/>
        </authorList>
    </citation>
    <scope>NUCLEOTIDE SEQUENCE [LARGE SCALE GENOMIC DNA]</scope>
    <source>
        <strain evidence="3 4">DSM 42178</strain>
    </source>
</reference>
<dbReference type="RefSeq" id="WP_179815087.1">
    <property type="nucleotide sequence ID" value="NZ_JACBZD010000001.1"/>
</dbReference>
<keyword evidence="2" id="KW-0472">Membrane</keyword>
<organism evidence="3 4">
    <name type="scientific">Allostreptomyces psammosilenae</name>
    <dbReference type="NCBI Taxonomy" id="1892865"/>
    <lineage>
        <taxon>Bacteria</taxon>
        <taxon>Bacillati</taxon>
        <taxon>Actinomycetota</taxon>
        <taxon>Actinomycetes</taxon>
        <taxon>Kitasatosporales</taxon>
        <taxon>Streptomycetaceae</taxon>
        <taxon>Allostreptomyces</taxon>
    </lineage>
</organism>
<dbReference type="EMBL" id="JACBZD010000001">
    <property type="protein sequence ID" value="NYI06518.1"/>
    <property type="molecule type" value="Genomic_DNA"/>
</dbReference>
<keyword evidence="2" id="KW-0812">Transmembrane</keyword>